<dbReference type="Gene3D" id="3.80.10.10">
    <property type="entry name" value="Ribonuclease Inhibitor"/>
    <property type="match status" value="1"/>
</dbReference>
<feature type="non-terminal residue" evidence="1">
    <location>
        <position position="434"/>
    </location>
</feature>
<dbReference type="SUPFAM" id="SSF52047">
    <property type="entry name" value="RNI-like"/>
    <property type="match status" value="1"/>
</dbReference>
<dbReference type="InterPro" id="IPR032675">
    <property type="entry name" value="LRR_dom_sf"/>
</dbReference>
<dbReference type="Proteomes" id="UP000253551">
    <property type="component" value="Unassembled WGS sequence"/>
</dbReference>
<protein>
    <recommendedName>
        <fullName evidence="3">F-box domain-containing protein</fullName>
    </recommendedName>
</protein>
<organism evidence="1 2">
    <name type="scientific">Rhizopus stolonifer</name>
    <name type="common">Rhizopus nigricans</name>
    <dbReference type="NCBI Taxonomy" id="4846"/>
    <lineage>
        <taxon>Eukaryota</taxon>
        <taxon>Fungi</taxon>
        <taxon>Fungi incertae sedis</taxon>
        <taxon>Mucoromycota</taxon>
        <taxon>Mucoromycotina</taxon>
        <taxon>Mucoromycetes</taxon>
        <taxon>Mucorales</taxon>
        <taxon>Mucorineae</taxon>
        <taxon>Rhizopodaceae</taxon>
        <taxon>Rhizopus</taxon>
    </lineage>
</organism>
<gene>
    <name evidence="1" type="ORF">CU098_004006</name>
</gene>
<evidence type="ECO:0000313" key="2">
    <source>
        <dbReference type="Proteomes" id="UP000253551"/>
    </source>
</evidence>
<sequence>MLLRNRIRFPLMKKRQQKMAPKSVKRPRSNSCKQLPYEIQEIICNLLLNQDESNSFALTGMRASITLNLFIANTVHRHFQFKNYLQFIGFVNTISSEKTIIPYGLYVREIDLTPVNKYGIDMRMKKLIIHCPNLVKIKFGESTSVKADTLQLMGRYCHNVHTLEIGGMISFPFMFDCDFSGMTELQSLSLLTTPLQATSLDTIPFSIRHFCIAHMDAIRHEEFATFLKRHPQLISLSIRRCRYLNVDFAALLLSLTQLQKLELTGPDINDASMKGLFDVPMQLDTLRLCNTKITNKTLEALVRGRLVVQHLELDQNVHLSRSIIDILKKSQSMETTLDQKSNPHLEYAMLIIYSPPLKKQQIFADIPSMITERSAVFEERSLDTIKVASLSNTHLQQPSTETGIKKSQSAVSLPRYCRQVTPFHDTDDPSPTDL</sequence>
<dbReference type="STRING" id="4846.A0A367J1E4"/>
<comment type="caution">
    <text evidence="1">The sequence shown here is derived from an EMBL/GenBank/DDBJ whole genome shotgun (WGS) entry which is preliminary data.</text>
</comment>
<evidence type="ECO:0000313" key="1">
    <source>
        <dbReference type="EMBL" id="RCH83768.1"/>
    </source>
</evidence>
<accession>A0A367J1E4</accession>
<reference evidence="1 2" key="1">
    <citation type="journal article" date="2018" name="G3 (Bethesda)">
        <title>Phylogenetic and Phylogenomic Definition of Rhizopus Species.</title>
        <authorList>
            <person name="Gryganskyi A.P."/>
            <person name="Golan J."/>
            <person name="Dolatabadi S."/>
            <person name="Mondo S."/>
            <person name="Robb S."/>
            <person name="Idnurm A."/>
            <person name="Muszewska A."/>
            <person name="Steczkiewicz K."/>
            <person name="Masonjones S."/>
            <person name="Liao H.L."/>
            <person name="Gajdeczka M.T."/>
            <person name="Anike F."/>
            <person name="Vuek A."/>
            <person name="Anishchenko I.M."/>
            <person name="Voigt K."/>
            <person name="de Hoog G.S."/>
            <person name="Smith M.E."/>
            <person name="Heitman J."/>
            <person name="Vilgalys R."/>
            <person name="Stajich J.E."/>
        </authorList>
    </citation>
    <scope>NUCLEOTIDE SEQUENCE [LARGE SCALE GENOMIC DNA]</scope>
    <source>
        <strain evidence="1 2">LSU 92-RS-03</strain>
    </source>
</reference>
<proteinExistence type="predicted"/>
<dbReference type="EMBL" id="PJQM01004643">
    <property type="protein sequence ID" value="RCH83768.1"/>
    <property type="molecule type" value="Genomic_DNA"/>
</dbReference>
<dbReference type="OrthoDB" id="61560at2759"/>
<keyword evidence="2" id="KW-1185">Reference proteome</keyword>
<name>A0A367J1E4_RHIST</name>
<evidence type="ECO:0008006" key="3">
    <source>
        <dbReference type="Google" id="ProtNLM"/>
    </source>
</evidence>
<dbReference type="AlphaFoldDB" id="A0A367J1E4"/>